<feature type="transmembrane region" description="Helical" evidence="6">
    <location>
        <begin position="391"/>
        <end position="410"/>
    </location>
</feature>
<dbReference type="PANTHER" id="PTHR23112:SF37">
    <property type="entry name" value="G PROTEIN-COUPLED RECEPTOR GPR1"/>
    <property type="match status" value="1"/>
</dbReference>
<proteinExistence type="predicted"/>
<dbReference type="PANTHER" id="PTHR23112">
    <property type="entry name" value="G PROTEIN-COUPLED RECEPTOR 157-RELATED"/>
    <property type="match status" value="1"/>
</dbReference>
<organism evidence="9 10">
    <name type="scientific">Henningerozyma blattae (strain ATCC 34711 / CBS 6284 / DSM 70876 / NBRC 10599 / NRRL Y-10934 / UCD 77-7)</name>
    <name type="common">Yeast</name>
    <name type="synonym">Tetrapisispora blattae</name>
    <dbReference type="NCBI Taxonomy" id="1071380"/>
    <lineage>
        <taxon>Eukaryota</taxon>
        <taxon>Fungi</taxon>
        <taxon>Dikarya</taxon>
        <taxon>Ascomycota</taxon>
        <taxon>Saccharomycotina</taxon>
        <taxon>Saccharomycetes</taxon>
        <taxon>Saccharomycetales</taxon>
        <taxon>Saccharomycetaceae</taxon>
        <taxon>Henningerozyma</taxon>
    </lineage>
</organism>
<feature type="transmembrane region" description="Helical" evidence="6">
    <location>
        <begin position="751"/>
        <end position="771"/>
    </location>
</feature>
<feature type="compositionally biased region" description="Acidic residues" evidence="5">
    <location>
        <begin position="351"/>
        <end position="362"/>
    </location>
</feature>
<dbReference type="GeneID" id="14497387"/>
<feature type="compositionally biased region" description="Basic residues" evidence="5">
    <location>
        <begin position="691"/>
        <end position="700"/>
    </location>
</feature>
<keyword evidence="2 6" id="KW-0812">Transmembrane</keyword>
<evidence type="ECO:0000256" key="6">
    <source>
        <dbReference type="SAM" id="Phobius"/>
    </source>
</evidence>
<dbReference type="KEGG" id="tbl:TBLA_0G03180"/>
<comment type="subcellular location">
    <subcellularLocation>
        <location evidence="1">Membrane</location>
        <topology evidence="1">Multi-pass membrane protein</topology>
    </subcellularLocation>
</comment>
<evidence type="ECO:0000259" key="7">
    <source>
        <dbReference type="Pfam" id="PF11710"/>
    </source>
</evidence>
<evidence type="ECO:0000313" key="10">
    <source>
        <dbReference type="Proteomes" id="UP000002866"/>
    </source>
</evidence>
<feature type="region of interest" description="Disordered" evidence="5">
    <location>
        <begin position="628"/>
        <end position="656"/>
    </location>
</feature>
<feature type="region of interest" description="Disordered" evidence="5">
    <location>
        <begin position="674"/>
        <end position="714"/>
    </location>
</feature>
<feature type="region of interest" description="Disordered" evidence="5">
    <location>
        <begin position="341"/>
        <end position="362"/>
    </location>
</feature>
<dbReference type="HOGENOM" id="CLU_314960_0_0_1"/>
<dbReference type="InterPro" id="IPR023041">
    <property type="entry name" value="Glucose_rcpt_Git3-like_N"/>
</dbReference>
<feature type="transmembrane region" description="Helical" evidence="6">
    <location>
        <begin position="305"/>
        <end position="322"/>
    </location>
</feature>
<feature type="compositionally biased region" description="Polar residues" evidence="5">
    <location>
        <begin position="461"/>
        <end position="470"/>
    </location>
</feature>
<gene>
    <name evidence="9" type="primary">TBLA0G03180</name>
    <name evidence="9" type="ORF">TBLA_0G03180</name>
</gene>
<evidence type="ECO:0000313" key="9">
    <source>
        <dbReference type="EMBL" id="CCH62255.1"/>
    </source>
</evidence>
<keyword evidence="10" id="KW-1185">Reference proteome</keyword>
<feature type="domain" description="Glucose receptor Git3-like N-terminal" evidence="7">
    <location>
        <begin position="102"/>
        <end position="326"/>
    </location>
</feature>
<evidence type="ECO:0000256" key="3">
    <source>
        <dbReference type="ARBA" id="ARBA00022989"/>
    </source>
</evidence>
<feature type="domain" description="G protein-coupled receptor GPR1/2/3 C-terminal" evidence="8">
    <location>
        <begin position="739"/>
        <end position="813"/>
    </location>
</feature>
<evidence type="ECO:0000256" key="4">
    <source>
        <dbReference type="ARBA" id="ARBA00023136"/>
    </source>
</evidence>
<dbReference type="InterPro" id="IPR022596">
    <property type="entry name" value="GPR1/2/3_C"/>
</dbReference>
<dbReference type="InterPro" id="IPR000515">
    <property type="entry name" value="MetI-like"/>
</dbReference>
<feature type="transmembrane region" description="Helical" evidence="6">
    <location>
        <begin position="105"/>
        <end position="126"/>
    </location>
</feature>
<evidence type="ECO:0000259" key="8">
    <source>
        <dbReference type="Pfam" id="PF11970"/>
    </source>
</evidence>
<dbReference type="AlphaFoldDB" id="I2H7A3"/>
<accession>I2H7A3</accession>
<name>I2H7A3_HENB6</name>
<evidence type="ECO:0000256" key="1">
    <source>
        <dbReference type="ARBA" id="ARBA00004141"/>
    </source>
</evidence>
<keyword evidence="3 6" id="KW-1133">Transmembrane helix</keyword>
<protein>
    <recommendedName>
        <fullName evidence="11">G-protein coupled receptors family 1 profile domain-containing protein</fullName>
    </recommendedName>
</protein>
<dbReference type="eggNOG" id="ENOG502QU8E">
    <property type="taxonomic scope" value="Eukaryota"/>
</dbReference>
<dbReference type="FunCoup" id="I2H7A3">
    <property type="interactions" value="182"/>
</dbReference>
<feature type="compositionally biased region" description="Polar residues" evidence="5">
    <location>
        <begin position="505"/>
        <end position="523"/>
    </location>
</feature>
<dbReference type="EMBL" id="HE806322">
    <property type="protein sequence ID" value="CCH62255.1"/>
    <property type="molecule type" value="Genomic_DNA"/>
</dbReference>
<dbReference type="STRING" id="1071380.I2H7A3"/>
<dbReference type="GO" id="GO:0055085">
    <property type="term" value="P:transmembrane transport"/>
    <property type="evidence" value="ECO:0007669"/>
    <property type="project" value="InterPro"/>
</dbReference>
<keyword evidence="4 6" id="KW-0472">Membrane</keyword>
<dbReference type="InParanoid" id="I2H7A3"/>
<feature type="compositionally biased region" description="Polar residues" evidence="5">
    <location>
        <begin position="638"/>
        <end position="656"/>
    </location>
</feature>
<dbReference type="Pfam" id="PF11970">
    <property type="entry name" value="GPR_Gpa2_C"/>
    <property type="match status" value="1"/>
</dbReference>
<dbReference type="GO" id="GO:0005886">
    <property type="term" value="C:plasma membrane"/>
    <property type="evidence" value="ECO:0007669"/>
    <property type="project" value="TreeGrafter"/>
</dbReference>
<dbReference type="CDD" id="cd06261">
    <property type="entry name" value="TM_PBP2"/>
    <property type="match status" value="1"/>
</dbReference>
<evidence type="ECO:0000256" key="2">
    <source>
        <dbReference type="ARBA" id="ARBA00022692"/>
    </source>
</evidence>
<dbReference type="Proteomes" id="UP000002866">
    <property type="component" value="Chromosome 7"/>
</dbReference>
<sequence>MNSSTNIAYKWLQTLLSAAVPGNISNETFNKINNTSAKNIAFPLIVANSSNVITNIPQIHNQINVNMNEYDRTIGRKTTAVNVALGLPGLFANFDLQQTKILQRLSISTAAASLFLGTIAVFLIASMDRRRKFFRHDLILYLIICDLFKALILIIFPAAAIARHTIYVVSEFYNTLGWFTAWAVEGADIAITVFAIHFALLIFRPTLSWKNKHTNNLEGGLYRYRFVIWPLSVLIPMIMASLAFIDFNVYNTALLKKYNHVIAQGSDHYYPYQARKGGYKPLGMWCYLPPDPVYYKLFLSWGPRYILIVVICVIYASIYIYITRQGEMIKRELRKFRHSSSTMDSRRNGNNDDDIENNFDDDVDDDGNIKKGTMITKSGKIIFKQIRRFSGLKYVLTIITGLWSFFFSIFEFSERKDDDDDDDDDDAISVSSDEEEWIGTFSNNQVALSELNTNYRSRSHQNTQSYSISDSHQRVYPSISSGQEDMPLTSAYNDEPFEGRVSGSLEYSNRSSQSSRINPNELSPSDILSDDYQLVIPSTARVSSRRGTNIPFNMAIPMYSDSHVHSSNPDSYPMTESSDLVTRNNIKHSKSYPQSILRPSNNPAVNKHLSGINSTTLATNICHPDNAHFSSTRHSHASRSQNAHNDTECPNESFKVNTVPIHNGHSQIVTLQPIQTHQSLSSKREQPRSNKSSRLRRFRHQNTASNSTTITTFPSNRTRLDTVTNVKHSFQRQMYLRMKKRRSEIRRRTRYIFIYPISYLILWIFPLVLDITQYRREISQGPVIWLSYLSCLVLPFNGFVDSLVFLLREKPWKCNWRIIETKELMKTYRLKGELGESIIREIYHTKYGKHGWYYRGRCRKQYCWHNQPQKWKRMCWYIYRFFKGLFHLNFNFQDNCADKQYWDNYYALKDANEDSKNFETNISESQRNNSFPSDSTTINAPNNDLNLEWDYSYENDYEEEVPFYFRCLHAFPMFGGVDLDELDRQLRIEDDQASFVLPGLDFALNNGLEFTNLDEEISQAPESTTPGSEADYEIAELANHIKSDLSLNDIEDHTATTTPFNVTAHFSSLSELNAPDSDKSQVLSMSPNESLAIHNARSPNSKPHTSNFEIFDEPMDMLAFLNEQHED</sequence>
<dbReference type="GO" id="GO:0007189">
    <property type="term" value="P:adenylate cyclase-activating G protein-coupled receptor signaling pathway"/>
    <property type="evidence" value="ECO:0007669"/>
    <property type="project" value="TreeGrafter"/>
</dbReference>
<evidence type="ECO:0008006" key="11">
    <source>
        <dbReference type="Google" id="ProtNLM"/>
    </source>
</evidence>
<feature type="region of interest" description="Disordered" evidence="5">
    <location>
        <begin position="461"/>
        <end position="524"/>
    </location>
</feature>
<dbReference type="GO" id="GO:0004930">
    <property type="term" value="F:G protein-coupled receptor activity"/>
    <property type="evidence" value="ECO:0007669"/>
    <property type="project" value="TreeGrafter"/>
</dbReference>
<feature type="transmembrane region" description="Helical" evidence="6">
    <location>
        <begin position="182"/>
        <end position="203"/>
    </location>
</feature>
<dbReference type="Gene3D" id="1.20.1070.10">
    <property type="entry name" value="Rhodopsin 7-helix transmembrane proteins"/>
    <property type="match status" value="1"/>
</dbReference>
<dbReference type="OrthoDB" id="5368598at2759"/>
<feature type="transmembrane region" description="Helical" evidence="6">
    <location>
        <begin position="783"/>
        <end position="807"/>
    </location>
</feature>
<evidence type="ECO:0000256" key="5">
    <source>
        <dbReference type="SAM" id="MobiDB-lite"/>
    </source>
</evidence>
<dbReference type="OMA" id="NMEGGLY"/>
<dbReference type="RefSeq" id="XP_004181774.1">
    <property type="nucleotide sequence ID" value="XM_004181726.1"/>
</dbReference>
<feature type="transmembrane region" description="Helical" evidence="6">
    <location>
        <begin position="224"/>
        <end position="245"/>
    </location>
</feature>
<dbReference type="Pfam" id="PF11710">
    <property type="entry name" value="Git3"/>
    <property type="match status" value="1"/>
</dbReference>
<feature type="transmembrane region" description="Helical" evidence="6">
    <location>
        <begin position="138"/>
        <end position="162"/>
    </location>
</feature>
<reference evidence="9 10" key="1">
    <citation type="journal article" date="2011" name="Proc. Natl. Acad. Sci. U.S.A.">
        <title>Evolutionary erosion of yeast sex chromosomes by mating-type switching accidents.</title>
        <authorList>
            <person name="Gordon J.L."/>
            <person name="Armisen D."/>
            <person name="Proux-Wera E."/>
            <person name="Oheigeartaigh S.S."/>
            <person name="Byrne K.P."/>
            <person name="Wolfe K.H."/>
        </authorList>
    </citation>
    <scope>NUCLEOTIDE SEQUENCE [LARGE SCALE GENOMIC DNA]</scope>
    <source>
        <strain evidence="10">ATCC 34711 / CBS 6284 / DSM 70876 / NBRC 10599 / NRRL Y-10934 / UCD 77-7</strain>
    </source>
</reference>
<feature type="compositionally biased region" description="Polar residues" evidence="5">
    <location>
        <begin position="701"/>
        <end position="714"/>
    </location>
</feature>